<feature type="coiled-coil region" evidence="1">
    <location>
        <begin position="104"/>
        <end position="134"/>
    </location>
</feature>
<feature type="region of interest" description="Disordered" evidence="2">
    <location>
        <begin position="253"/>
        <end position="275"/>
    </location>
</feature>
<feature type="region of interest" description="Disordered" evidence="2">
    <location>
        <begin position="206"/>
        <end position="232"/>
    </location>
</feature>
<evidence type="ECO:0000259" key="3">
    <source>
        <dbReference type="PROSITE" id="PS50800"/>
    </source>
</evidence>
<dbReference type="Gene3D" id="1.10.720.30">
    <property type="entry name" value="SAP domain"/>
    <property type="match status" value="1"/>
</dbReference>
<evidence type="ECO:0000313" key="4">
    <source>
        <dbReference type="EMBL" id="KAK5582297.1"/>
    </source>
</evidence>
<dbReference type="AlphaFoldDB" id="A0AAN7U5H1"/>
<keyword evidence="5" id="KW-1185">Reference proteome</keyword>
<feature type="domain" description="SAP" evidence="3">
    <location>
        <begin position="209"/>
        <end position="243"/>
    </location>
</feature>
<reference evidence="4 5" key="1">
    <citation type="submission" date="2023-11" db="EMBL/GenBank/DDBJ databases">
        <title>Dfirmibasis_genome.</title>
        <authorList>
            <person name="Edelbroek B."/>
            <person name="Kjellin J."/>
            <person name="Jerlstrom-Hultqvist J."/>
            <person name="Soderbom F."/>
        </authorList>
    </citation>
    <scope>NUCLEOTIDE SEQUENCE [LARGE SCALE GENOMIC DNA]</scope>
    <source>
        <strain evidence="4 5">TNS-C-14</strain>
    </source>
</reference>
<dbReference type="PROSITE" id="PS50800">
    <property type="entry name" value="SAP"/>
    <property type="match status" value="1"/>
</dbReference>
<sequence>MATKSTTGKQLLSNKQEDINEKLNEEQLENFTADCLKKYCKEKSIPLSTTKVNIIKNIIKYFAEINTTNNNKNNNNIIIKPTKPIPTIIEQQPIKSILKKTNDENNKENNVNNMNEIVNKIEKLEITKKKITTRKQLNDMNVNNNNKKVSFNPVNQIGFIERKEKNQFKYYINTNQNSPIKNESPLKIINNQLYNIFDCKEEEEEEFDTDTMSKPELKDALEKNGLPIDGDKQTLKKRLEQFIIETLNKTQIDHDNEDENNSTSTSTSSSTAIDNNDDWIRWTPLKAKYNKEKPTIKDSDYNSNNNKNNNNIKTIKSKPKPNKKLNSNNGSGNKNKKKVDSDDDDDYQINSGDGEEEEEDNQIMNSQQLFNAFLDVSISNKKKISPK</sequence>
<dbReference type="Pfam" id="PF02037">
    <property type="entry name" value="SAP"/>
    <property type="match status" value="1"/>
</dbReference>
<keyword evidence="1" id="KW-0175">Coiled coil</keyword>
<dbReference type="EMBL" id="JAVFKY010000001">
    <property type="protein sequence ID" value="KAK5582297.1"/>
    <property type="molecule type" value="Genomic_DNA"/>
</dbReference>
<feature type="compositionally biased region" description="Acidic residues" evidence="2">
    <location>
        <begin position="341"/>
        <end position="361"/>
    </location>
</feature>
<dbReference type="InterPro" id="IPR003034">
    <property type="entry name" value="SAP_dom"/>
</dbReference>
<dbReference type="SUPFAM" id="SSF68906">
    <property type="entry name" value="SAP domain"/>
    <property type="match status" value="1"/>
</dbReference>
<accession>A0AAN7U5H1</accession>
<dbReference type="SMART" id="SM00513">
    <property type="entry name" value="SAP"/>
    <property type="match status" value="2"/>
</dbReference>
<feature type="compositionally biased region" description="Low complexity" evidence="2">
    <location>
        <begin position="301"/>
        <end position="314"/>
    </location>
</feature>
<feature type="compositionally biased region" description="Low complexity" evidence="2">
    <location>
        <begin position="261"/>
        <end position="274"/>
    </location>
</feature>
<feature type="compositionally biased region" description="Low complexity" evidence="2">
    <location>
        <begin position="324"/>
        <end position="333"/>
    </location>
</feature>
<evidence type="ECO:0000256" key="2">
    <source>
        <dbReference type="SAM" id="MobiDB-lite"/>
    </source>
</evidence>
<proteinExistence type="predicted"/>
<protein>
    <recommendedName>
        <fullName evidence="3">SAP domain-containing protein</fullName>
    </recommendedName>
</protein>
<organism evidence="4 5">
    <name type="scientific">Dictyostelium firmibasis</name>
    <dbReference type="NCBI Taxonomy" id="79012"/>
    <lineage>
        <taxon>Eukaryota</taxon>
        <taxon>Amoebozoa</taxon>
        <taxon>Evosea</taxon>
        <taxon>Eumycetozoa</taxon>
        <taxon>Dictyostelia</taxon>
        <taxon>Dictyosteliales</taxon>
        <taxon>Dictyosteliaceae</taxon>
        <taxon>Dictyostelium</taxon>
    </lineage>
</organism>
<comment type="caution">
    <text evidence="4">The sequence shown here is derived from an EMBL/GenBank/DDBJ whole genome shotgun (WGS) entry which is preliminary data.</text>
</comment>
<name>A0AAN7U5H1_9MYCE</name>
<feature type="compositionally biased region" description="Basic and acidic residues" evidence="2">
    <location>
        <begin position="211"/>
        <end position="222"/>
    </location>
</feature>
<feature type="region of interest" description="Disordered" evidence="2">
    <location>
        <begin position="293"/>
        <end position="366"/>
    </location>
</feature>
<gene>
    <name evidence="4" type="ORF">RB653_003880</name>
</gene>
<evidence type="ECO:0000313" key="5">
    <source>
        <dbReference type="Proteomes" id="UP001344447"/>
    </source>
</evidence>
<dbReference type="Proteomes" id="UP001344447">
    <property type="component" value="Unassembled WGS sequence"/>
</dbReference>
<dbReference type="InterPro" id="IPR036361">
    <property type="entry name" value="SAP_dom_sf"/>
</dbReference>
<evidence type="ECO:0000256" key="1">
    <source>
        <dbReference type="SAM" id="Coils"/>
    </source>
</evidence>